<dbReference type="Gene3D" id="3.40.50.150">
    <property type="entry name" value="Vaccinia Virus protein VP39"/>
    <property type="match status" value="1"/>
</dbReference>
<evidence type="ECO:0000256" key="2">
    <source>
        <dbReference type="ARBA" id="ARBA00022679"/>
    </source>
</evidence>
<evidence type="ECO:0000313" key="5">
    <source>
        <dbReference type="Proteomes" id="UP000664844"/>
    </source>
</evidence>
<dbReference type="RefSeq" id="WP_207090471.1">
    <property type="nucleotide sequence ID" value="NZ_JAFLQW010000627.1"/>
</dbReference>
<dbReference type="GO" id="GO:0008168">
    <property type="term" value="F:methyltransferase activity"/>
    <property type="evidence" value="ECO:0007669"/>
    <property type="project" value="UniProtKB-KW"/>
</dbReference>
<keyword evidence="1 4" id="KW-0489">Methyltransferase</keyword>
<dbReference type="InterPro" id="IPR029063">
    <property type="entry name" value="SAM-dependent_MTases_sf"/>
</dbReference>
<dbReference type="PANTHER" id="PTHR30481:SF2">
    <property type="entry name" value="SITE-SPECIFIC DNA-METHYLTRANSFERASE (ADENINE-SPECIFIC)"/>
    <property type="match status" value="1"/>
</dbReference>
<keyword evidence="3" id="KW-0949">S-adenosyl-L-methionine</keyword>
<evidence type="ECO:0000256" key="3">
    <source>
        <dbReference type="ARBA" id="ARBA00022691"/>
    </source>
</evidence>
<comment type="caution">
    <text evidence="4">The sequence shown here is derived from an EMBL/GenBank/DDBJ whole genome shotgun (WGS) entry which is preliminary data.</text>
</comment>
<accession>A0ABS3FY42</accession>
<evidence type="ECO:0000313" key="4">
    <source>
        <dbReference type="EMBL" id="MBO0352049.1"/>
    </source>
</evidence>
<keyword evidence="2" id="KW-0808">Transferase</keyword>
<protein>
    <submittedName>
        <fullName evidence="4">DNA adenine methylase</fullName>
    </submittedName>
</protein>
<dbReference type="PANTHER" id="PTHR30481">
    <property type="entry name" value="DNA ADENINE METHYLASE"/>
    <property type="match status" value="1"/>
</dbReference>
<reference evidence="4 5" key="1">
    <citation type="submission" date="2021-03" db="EMBL/GenBank/DDBJ databases">
        <title>Metabolic Capacity of the Antarctic Cyanobacterium Phormidium pseudopriestleyi that Sustains Oxygenic Photosynthesis in the Presence of Hydrogen Sulfide.</title>
        <authorList>
            <person name="Lumian J.E."/>
            <person name="Jungblut A.D."/>
            <person name="Dillon M.L."/>
            <person name="Hawes I."/>
            <person name="Doran P.T."/>
            <person name="Mackey T.J."/>
            <person name="Dick G.J."/>
            <person name="Grettenberger C.L."/>
            <person name="Sumner D.Y."/>
        </authorList>
    </citation>
    <scope>NUCLEOTIDE SEQUENCE [LARGE SCALE GENOMIC DNA]</scope>
    <source>
        <strain evidence="4 5">FRX01</strain>
    </source>
</reference>
<proteinExistence type="predicted"/>
<dbReference type="Proteomes" id="UP000664844">
    <property type="component" value="Unassembled WGS sequence"/>
</dbReference>
<evidence type="ECO:0000256" key="1">
    <source>
        <dbReference type="ARBA" id="ARBA00022603"/>
    </source>
</evidence>
<dbReference type="Pfam" id="PF02086">
    <property type="entry name" value="MethyltransfD12"/>
    <property type="match status" value="1"/>
</dbReference>
<dbReference type="GO" id="GO:0032259">
    <property type="term" value="P:methylation"/>
    <property type="evidence" value="ECO:0007669"/>
    <property type="project" value="UniProtKB-KW"/>
</dbReference>
<name>A0ABS3FY42_9CYAN</name>
<feature type="non-terminal residue" evidence="4">
    <location>
        <position position="182"/>
    </location>
</feature>
<organism evidence="4 5">
    <name type="scientific">Phormidium pseudopriestleyi FRX01</name>
    <dbReference type="NCBI Taxonomy" id="1759528"/>
    <lineage>
        <taxon>Bacteria</taxon>
        <taxon>Bacillati</taxon>
        <taxon>Cyanobacteriota</taxon>
        <taxon>Cyanophyceae</taxon>
        <taxon>Oscillatoriophycideae</taxon>
        <taxon>Oscillatoriales</taxon>
        <taxon>Oscillatoriaceae</taxon>
        <taxon>Phormidium</taxon>
    </lineage>
</organism>
<dbReference type="EMBL" id="JAFLQW010000627">
    <property type="protein sequence ID" value="MBO0352049.1"/>
    <property type="molecule type" value="Genomic_DNA"/>
</dbReference>
<dbReference type="InterPro" id="IPR012327">
    <property type="entry name" value="MeTrfase_D12"/>
</dbReference>
<sequence>MRQLSLFETLSSNSIVNVSSVPLRSPFRYPGGKTWLVPRIRQWLASQPFKPAESIEPFAGGGIVSLTLAFEDLAEQVTMVELDDQVAAVWQTIISGNGVDLAEKIARFEFSSESVNRMLSYPALSREDKAFHTILKNRVNHGGILAAGAGKIKAGEKGKGLQSRWYPETLKKRILDIVKIRD</sequence>
<keyword evidence="5" id="KW-1185">Reference proteome</keyword>
<dbReference type="SUPFAM" id="SSF53335">
    <property type="entry name" value="S-adenosyl-L-methionine-dependent methyltransferases"/>
    <property type="match status" value="1"/>
</dbReference>
<gene>
    <name evidence="4" type="ORF">J0895_23795</name>
</gene>